<reference evidence="2 3" key="1">
    <citation type="journal article" date="2014" name="Nat. Commun.">
        <title>Klebsormidium flaccidum genome reveals primary factors for plant terrestrial adaptation.</title>
        <authorList>
            <person name="Hori K."/>
            <person name="Maruyama F."/>
            <person name="Fujisawa T."/>
            <person name="Togashi T."/>
            <person name="Yamamoto N."/>
            <person name="Seo M."/>
            <person name="Sato S."/>
            <person name="Yamada T."/>
            <person name="Mori H."/>
            <person name="Tajima N."/>
            <person name="Moriyama T."/>
            <person name="Ikeuchi M."/>
            <person name="Watanabe M."/>
            <person name="Wada H."/>
            <person name="Kobayashi K."/>
            <person name="Saito M."/>
            <person name="Masuda T."/>
            <person name="Sasaki-Sekimoto Y."/>
            <person name="Mashiguchi K."/>
            <person name="Awai K."/>
            <person name="Shimojima M."/>
            <person name="Masuda S."/>
            <person name="Iwai M."/>
            <person name="Nobusawa T."/>
            <person name="Narise T."/>
            <person name="Kondo S."/>
            <person name="Saito H."/>
            <person name="Sato R."/>
            <person name="Murakawa M."/>
            <person name="Ihara Y."/>
            <person name="Oshima-Yamada Y."/>
            <person name="Ohtaka K."/>
            <person name="Satoh M."/>
            <person name="Sonobe K."/>
            <person name="Ishii M."/>
            <person name="Ohtani R."/>
            <person name="Kanamori-Sato M."/>
            <person name="Honoki R."/>
            <person name="Miyazaki D."/>
            <person name="Mochizuki H."/>
            <person name="Umetsu J."/>
            <person name="Higashi K."/>
            <person name="Shibata D."/>
            <person name="Kamiya Y."/>
            <person name="Sato N."/>
            <person name="Nakamura Y."/>
            <person name="Tabata S."/>
            <person name="Ida S."/>
            <person name="Kurokawa K."/>
            <person name="Ohta H."/>
        </authorList>
    </citation>
    <scope>NUCLEOTIDE SEQUENCE [LARGE SCALE GENOMIC DNA]</scope>
    <source>
        <strain evidence="2 3">NIES-2285</strain>
    </source>
</reference>
<dbReference type="Gene3D" id="3.30.710.10">
    <property type="entry name" value="Potassium Channel Kv1.1, Chain A"/>
    <property type="match status" value="1"/>
</dbReference>
<keyword evidence="3" id="KW-1185">Reference proteome</keyword>
<evidence type="ECO:0000256" key="1">
    <source>
        <dbReference type="ARBA" id="ARBA00004906"/>
    </source>
</evidence>
<sequence length="244" mass="27035">MTPLSAKISPYSEDWESPTEYFGVVKDSKYTVIGVTLSTERRVSKREWGALQCERAPAPKSALLKSAARTGDIILVGGEGVEAAAHSAVLVDVPYFEAKLREEWSGTTGWNLHNKLRLRLPCAVDQKTLKLFLRCIYGDVKPLYKVEPTSLLLQEVLALADACNIPDVCADVIRVVEVTSENVNSWLEWLLKEHGADAEPIQQQVVKVMRDQLQSALERQKLTVEQLAAMSRFLAGSDSLQVAP</sequence>
<evidence type="ECO:0008006" key="4">
    <source>
        <dbReference type="Google" id="ProtNLM"/>
    </source>
</evidence>
<evidence type="ECO:0000313" key="3">
    <source>
        <dbReference type="Proteomes" id="UP000054558"/>
    </source>
</evidence>
<evidence type="ECO:0000313" key="2">
    <source>
        <dbReference type="EMBL" id="GAQ89777.1"/>
    </source>
</evidence>
<dbReference type="InterPro" id="IPR011333">
    <property type="entry name" value="SKP1/BTB/POZ_sf"/>
</dbReference>
<dbReference type="AlphaFoldDB" id="A0A1Y1IMF3"/>
<organism evidence="2 3">
    <name type="scientific">Klebsormidium nitens</name>
    <name type="common">Green alga</name>
    <name type="synonym">Ulothrix nitens</name>
    <dbReference type="NCBI Taxonomy" id="105231"/>
    <lineage>
        <taxon>Eukaryota</taxon>
        <taxon>Viridiplantae</taxon>
        <taxon>Streptophyta</taxon>
        <taxon>Klebsormidiophyceae</taxon>
        <taxon>Klebsormidiales</taxon>
        <taxon>Klebsormidiaceae</taxon>
        <taxon>Klebsormidium</taxon>
    </lineage>
</organism>
<name>A0A1Y1IMF3_KLENI</name>
<protein>
    <recommendedName>
        <fullName evidence="4">BTB domain-containing protein</fullName>
    </recommendedName>
</protein>
<accession>A0A1Y1IMF3</accession>
<proteinExistence type="predicted"/>
<gene>
    <name evidence="2" type="ORF">KFL_005610040</name>
</gene>
<dbReference type="Proteomes" id="UP000054558">
    <property type="component" value="Unassembled WGS sequence"/>
</dbReference>
<dbReference type="EMBL" id="DF237510">
    <property type="protein sequence ID" value="GAQ89777.1"/>
    <property type="molecule type" value="Genomic_DNA"/>
</dbReference>
<comment type="pathway">
    <text evidence="1">Protein modification; protein ubiquitination.</text>
</comment>